<dbReference type="Proteomes" id="UP000604825">
    <property type="component" value="Unassembled WGS sequence"/>
</dbReference>
<dbReference type="InterPro" id="IPR013083">
    <property type="entry name" value="Znf_RING/FYVE/PHD"/>
</dbReference>
<accession>A0A811SSC8</accession>
<feature type="compositionally biased region" description="Polar residues" evidence="1">
    <location>
        <begin position="223"/>
        <end position="232"/>
    </location>
</feature>
<organism evidence="2 3">
    <name type="scientific">Miscanthus lutarioriparius</name>
    <dbReference type="NCBI Taxonomy" id="422564"/>
    <lineage>
        <taxon>Eukaryota</taxon>
        <taxon>Viridiplantae</taxon>
        <taxon>Streptophyta</taxon>
        <taxon>Embryophyta</taxon>
        <taxon>Tracheophyta</taxon>
        <taxon>Spermatophyta</taxon>
        <taxon>Magnoliopsida</taxon>
        <taxon>Liliopsida</taxon>
        <taxon>Poales</taxon>
        <taxon>Poaceae</taxon>
        <taxon>PACMAD clade</taxon>
        <taxon>Panicoideae</taxon>
        <taxon>Andropogonodae</taxon>
        <taxon>Andropogoneae</taxon>
        <taxon>Saccharinae</taxon>
        <taxon>Miscanthus</taxon>
    </lineage>
</organism>
<dbReference type="SUPFAM" id="SSF57850">
    <property type="entry name" value="RING/U-box"/>
    <property type="match status" value="1"/>
</dbReference>
<sequence length="232" mass="25739">MADFGDELFLDVGDDGFRRPLLRLLLRVHRVDLACPRHVLSRASIPKPNPHPGSPISFDSDPDLRCPLPSLTRSPPFWDCLDEDAASFEWEEIADAAPASAVAVARRRVGAGLPASLDDEFEILPGYVVDVGGARRRRVRQWSGSRWWPSEGKEAAQGACVQGRDGTGEFRHRAAVRAFLPRACIGPWLAIRNTCPVCRYELPTDDPEYERRRARRRSAGGSTPQSGTPMQI</sequence>
<dbReference type="Gene3D" id="3.30.40.10">
    <property type="entry name" value="Zinc/RING finger domain, C3HC4 (zinc finger)"/>
    <property type="match status" value="1"/>
</dbReference>
<dbReference type="AlphaFoldDB" id="A0A811SSC8"/>
<keyword evidence="3" id="KW-1185">Reference proteome</keyword>
<gene>
    <name evidence="2" type="ORF">NCGR_LOCUS67568</name>
</gene>
<name>A0A811SSC8_9POAL</name>
<evidence type="ECO:0000313" key="3">
    <source>
        <dbReference type="Proteomes" id="UP000604825"/>
    </source>
</evidence>
<dbReference type="EMBL" id="CAJGYO010000773">
    <property type="protein sequence ID" value="CAD6343470.1"/>
    <property type="molecule type" value="Genomic_DNA"/>
</dbReference>
<evidence type="ECO:0008006" key="4">
    <source>
        <dbReference type="Google" id="ProtNLM"/>
    </source>
</evidence>
<protein>
    <recommendedName>
        <fullName evidence="4">RING/U-box superfamily protein</fullName>
    </recommendedName>
</protein>
<comment type="caution">
    <text evidence="2">The sequence shown here is derived from an EMBL/GenBank/DDBJ whole genome shotgun (WGS) entry which is preliminary data.</text>
</comment>
<reference evidence="2" key="1">
    <citation type="submission" date="2020-10" db="EMBL/GenBank/DDBJ databases">
        <authorList>
            <person name="Han B."/>
            <person name="Lu T."/>
            <person name="Zhao Q."/>
            <person name="Huang X."/>
            <person name="Zhao Y."/>
        </authorList>
    </citation>
    <scope>NUCLEOTIDE SEQUENCE</scope>
</reference>
<evidence type="ECO:0000256" key="1">
    <source>
        <dbReference type="SAM" id="MobiDB-lite"/>
    </source>
</evidence>
<dbReference type="OrthoDB" id="8062037at2759"/>
<proteinExistence type="predicted"/>
<feature type="region of interest" description="Disordered" evidence="1">
    <location>
        <begin position="209"/>
        <end position="232"/>
    </location>
</feature>
<evidence type="ECO:0000313" key="2">
    <source>
        <dbReference type="EMBL" id="CAD6343470.1"/>
    </source>
</evidence>